<dbReference type="EMBL" id="CAKJTJ010000050">
    <property type="protein sequence ID" value="CAG9623495.1"/>
    <property type="molecule type" value="Genomic_DNA"/>
</dbReference>
<accession>A0ABM8YU40</accession>
<dbReference type="Proteomes" id="UP000789833">
    <property type="component" value="Unassembled WGS sequence"/>
</dbReference>
<proteinExistence type="predicted"/>
<protein>
    <recommendedName>
        <fullName evidence="3">Nuclear transport factor 2 family protein</fullName>
    </recommendedName>
</protein>
<sequence length="112" mass="12212">MKFQLPEAIETFFRVSNSYDSSLLAKCFAEDAILYDEGLAYHGPTAIEADIVKANNNLQVKTDVTNAVGKNGEMVVLATISGNFDGSPVALDYYFTIKDQKITTLKIVLAGK</sequence>
<reference evidence="1 2" key="1">
    <citation type="submission" date="2021-10" db="EMBL/GenBank/DDBJ databases">
        <authorList>
            <person name="Criscuolo A."/>
        </authorList>
    </citation>
    <scope>NUCLEOTIDE SEQUENCE [LARGE SCALE GENOMIC DNA]</scope>
    <source>
        <strain evidence="2">CIP 111883</strain>
    </source>
</reference>
<keyword evidence="2" id="KW-1185">Reference proteome</keyword>
<organism evidence="1 2">
    <name type="scientific">Sutcliffiella rhizosphaerae</name>
    <dbReference type="NCBI Taxonomy" id="2880967"/>
    <lineage>
        <taxon>Bacteria</taxon>
        <taxon>Bacillati</taxon>
        <taxon>Bacillota</taxon>
        <taxon>Bacilli</taxon>
        <taxon>Bacillales</taxon>
        <taxon>Bacillaceae</taxon>
        <taxon>Sutcliffiella</taxon>
    </lineage>
</organism>
<dbReference type="InterPro" id="IPR032710">
    <property type="entry name" value="NTF2-like_dom_sf"/>
</dbReference>
<evidence type="ECO:0000313" key="1">
    <source>
        <dbReference type="EMBL" id="CAG9623495.1"/>
    </source>
</evidence>
<name>A0ABM8YU40_9BACI</name>
<gene>
    <name evidence="1" type="ORF">BACCIP111883_04308</name>
</gene>
<dbReference type="RefSeq" id="WP_230504978.1">
    <property type="nucleotide sequence ID" value="NZ_CAKJTJ010000050.1"/>
</dbReference>
<evidence type="ECO:0008006" key="3">
    <source>
        <dbReference type="Google" id="ProtNLM"/>
    </source>
</evidence>
<evidence type="ECO:0000313" key="2">
    <source>
        <dbReference type="Proteomes" id="UP000789833"/>
    </source>
</evidence>
<dbReference type="SUPFAM" id="SSF54427">
    <property type="entry name" value="NTF2-like"/>
    <property type="match status" value="1"/>
</dbReference>
<comment type="caution">
    <text evidence="1">The sequence shown here is derived from an EMBL/GenBank/DDBJ whole genome shotgun (WGS) entry which is preliminary data.</text>
</comment>
<dbReference type="Gene3D" id="3.10.450.50">
    <property type="match status" value="1"/>
</dbReference>